<comment type="caution">
    <text evidence="6">The sequence shown here is derived from an EMBL/GenBank/DDBJ whole genome shotgun (WGS) entry which is preliminary data.</text>
</comment>
<gene>
    <name evidence="6" type="ORF">IQ217_11740</name>
</gene>
<dbReference type="InterPro" id="IPR027381">
    <property type="entry name" value="LytR/CpsA/Psr_C"/>
</dbReference>
<feature type="region of interest" description="Disordered" evidence="2">
    <location>
        <begin position="1"/>
        <end position="25"/>
    </location>
</feature>
<dbReference type="PANTHER" id="PTHR33392:SF6">
    <property type="entry name" value="POLYISOPRENYL-TEICHOIC ACID--PEPTIDOGLYCAN TEICHOIC ACID TRANSFERASE TAGU"/>
    <property type="match status" value="1"/>
</dbReference>
<sequence>MTAKNSNKRGSGSHNGKKSPRKGRFQGGKWLLTGFALTAIALVSAGAGSLLAMYSTPLGQSRLTPEQAAVFGQKKAVSYKNLNIPQLSRPINVLVLGTKVLTSEEPDPSQPNPGYHALVNSVEGLTDTMVLIRLDPKEKSLVVLSIPRDTRVEIPGYNGARKINQANALGGPALAAMTVTDLLGDVPIDRYIRVNVQAVEKLIDALGGVDVYVPRDMKYQDDSQRLYINLKEGQQRLDGEKALQMLRFRHDALGDIGRIQRQQIVMRAVVEQALKPQTILRIPDIVKILQSNIDTNLNMEELVAIAGFSSQIPREDVKMLMLPGDFNGTGRTSISYWLPHQRKIQEMTEEYFGAMASSSWLWDMEMEPDLTTLDPYAVRIAIQDSTDRPQAVEALVKELETAGYSRINVVSALSQPLQTTRVIAQQGDHLGARQVRNSIGLGEVLVDSNGYLISDVTIQIGADWQ</sequence>
<dbReference type="InterPro" id="IPR050922">
    <property type="entry name" value="LytR/CpsA/Psr_CW_biosynth"/>
</dbReference>
<dbReference type="PANTHER" id="PTHR33392">
    <property type="entry name" value="POLYISOPRENYL-TEICHOIC ACID--PEPTIDOGLYCAN TEICHOIC ACID TRANSFERASE TAGU"/>
    <property type="match status" value="1"/>
</dbReference>
<accession>A0ABR9VTX4</accession>
<dbReference type="Pfam" id="PF13399">
    <property type="entry name" value="LytR_C"/>
    <property type="match status" value="1"/>
</dbReference>
<keyword evidence="7" id="KW-1185">Reference proteome</keyword>
<organism evidence="6 7">
    <name type="scientific">Synechocystis salina LEGE 00031</name>
    <dbReference type="NCBI Taxonomy" id="1828736"/>
    <lineage>
        <taxon>Bacteria</taxon>
        <taxon>Bacillati</taxon>
        <taxon>Cyanobacteriota</taxon>
        <taxon>Cyanophyceae</taxon>
        <taxon>Synechococcales</taxon>
        <taxon>Merismopediaceae</taxon>
        <taxon>Synechocystis</taxon>
    </lineage>
</organism>
<evidence type="ECO:0000313" key="7">
    <source>
        <dbReference type="Proteomes" id="UP000658720"/>
    </source>
</evidence>
<dbReference type="Proteomes" id="UP000658720">
    <property type="component" value="Unassembled WGS sequence"/>
</dbReference>
<protein>
    <submittedName>
        <fullName evidence="6">LCP family protein</fullName>
    </submittedName>
</protein>
<evidence type="ECO:0000259" key="5">
    <source>
        <dbReference type="Pfam" id="PF13399"/>
    </source>
</evidence>
<feature type="domain" description="Cell envelope-related transcriptional attenuator" evidence="4">
    <location>
        <begin position="126"/>
        <end position="273"/>
    </location>
</feature>
<dbReference type="NCBIfam" id="TIGR00350">
    <property type="entry name" value="lytR_cpsA_psr"/>
    <property type="match status" value="1"/>
</dbReference>
<dbReference type="InterPro" id="IPR004474">
    <property type="entry name" value="LytR_CpsA_psr"/>
</dbReference>
<name>A0ABR9VTX4_9SYNC</name>
<proteinExistence type="inferred from homology"/>
<keyword evidence="3" id="KW-1133">Transmembrane helix</keyword>
<feature type="transmembrane region" description="Helical" evidence="3">
    <location>
        <begin position="30"/>
        <end position="54"/>
    </location>
</feature>
<dbReference type="EMBL" id="JADEVV010000032">
    <property type="protein sequence ID" value="MBE9254501.1"/>
    <property type="molecule type" value="Genomic_DNA"/>
</dbReference>
<feature type="compositionally biased region" description="Basic residues" evidence="2">
    <location>
        <begin position="15"/>
        <end position="24"/>
    </location>
</feature>
<evidence type="ECO:0000259" key="4">
    <source>
        <dbReference type="Pfam" id="PF03816"/>
    </source>
</evidence>
<comment type="similarity">
    <text evidence="1">Belongs to the LytR/CpsA/Psr (LCP) family.</text>
</comment>
<dbReference type="Pfam" id="PF03816">
    <property type="entry name" value="LytR_cpsA_psr"/>
    <property type="match status" value="1"/>
</dbReference>
<keyword evidence="3" id="KW-0472">Membrane</keyword>
<feature type="compositionally biased region" description="Polar residues" evidence="2">
    <location>
        <begin position="1"/>
        <end position="14"/>
    </location>
</feature>
<keyword evidence="3" id="KW-0812">Transmembrane</keyword>
<evidence type="ECO:0000256" key="1">
    <source>
        <dbReference type="ARBA" id="ARBA00006068"/>
    </source>
</evidence>
<evidence type="ECO:0000256" key="3">
    <source>
        <dbReference type="SAM" id="Phobius"/>
    </source>
</evidence>
<evidence type="ECO:0000313" key="6">
    <source>
        <dbReference type="EMBL" id="MBE9254501.1"/>
    </source>
</evidence>
<dbReference type="Gene3D" id="3.40.630.190">
    <property type="entry name" value="LCP protein"/>
    <property type="match status" value="1"/>
</dbReference>
<evidence type="ECO:0000256" key="2">
    <source>
        <dbReference type="SAM" id="MobiDB-lite"/>
    </source>
</evidence>
<feature type="domain" description="LytR/CpsA/Psr regulator C-terminal" evidence="5">
    <location>
        <begin position="378"/>
        <end position="464"/>
    </location>
</feature>
<reference evidence="6 7" key="1">
    <citation type="submission" date="2020-10" db="EMBL/GenBank/DDBJ databases">
        <authorList>
            <person name="Castelo-Branco R."/>
            <person name="Eusebio N."/>
            <person name="Adriana R."/>
            <person name="Vieira A."/>
            <person name="Brugerolle De Fraissinette N."/>
            <person name="Rezende De Castro R."/>
            <person name="Schneider M.P."/>
            <person name="Vasconcelos V."/>
            <person name="Leao P.N."/>
        </authorList>
    </citation>
    <scope>NUCLEOTIDE SEQUENCE [LARGE SCALE GENOMIC DNA]</scope>
    <source>
        <strain evidence="6 7">LEGE 00031</strain>
    </source>
</reference>